<evidence type="ECO:0000256" key="6">
    <source>
        <dbReference type="ARBA" id="ARBA00023136"/>
    </source>
</evidence>
<dbReference type="SUPFAM" id="SSF52540">
    <property type="entry name" value="P-loop containing nucleoside triphosphate hydrolases"/>
    <property type="match status" value="1"/>
</dbReference>
<evidence type="ECO:0000313" key="10">
    <source>
        <dbReference type="EMBL" id="KAK3254415.1"/>
    </source>
</evidence>
<comment type="subcellular location">
    <subcellularLocation>
        <location evidence="1">Membrane</location>
        <topology evidence="1">Multi-pass membrane protein</topology>
    </subcellularLocation>
</comment>
<dbReference type="InterPro" id="IPR027417">
    <property type="entry name" value="P-loop_NTPase"/>
</dbReference>
<keyword evidence="3" id="KW-0547">Nucleotide-binding</keyword>
<evidence type="ECO:0000256" key="4">
    <source>
        <dbReference type="ARBA" id="ARBA00022840"/>
    </source>
</evidence>
<dbReference type="InterPro" id="IPR036640">
    <property type="entry name" value="ABC1_TM_sf"/>
</dbReference>
<evidence type="ECO:0000256" key="8">
    <source>
        <dbReference type="SAM" id="Phobius"/>
    </source>
</evidence>
<reference evidence="10 11" key="1">
    <citation type="journal article" date="2015" name="Genome Biol. Evol.">
        <title>Comparative Genomics of a Bacterivorous Green Alga Reveals Evolutionary Causalities and Consequences of Phago-Mixotrophic Mode of Nutrition.</title>
        <authorList>
            <person name="Burns J.A."/>
            <person name="Paasch A."/>
            <person name="Narechania A."/>
            <person name="Kim E."/>
        </authorList>
    </citation>
    <scope>NUCLEOTIDE SEQUENCE [LARGE SCALE GENOMIC DNA]</scope>
    <source>
        <strain evidence="10 11">PLY_AMNH</strain>
    </source>
</reference>
<evidence type="ECO:0000256" key="3">
    <source>
        <dbReference type="ARBA" id="ARBA00022741"/>
    </source>
</evidence>
<accession>A0AAE0CIB0</accession>
<comment type="caution">
    <text evidence="10">The sequence shown here is derived from an EMBL/GenBank/DDBJ whole genome shotgun (WGS) entry which is preliminary data.</text>
</comment>
<keyword evidence="5 8" id="KW-1133">Transmembrane helix</keyword>
<comment type="similarity">
    <text evidence="7">Belongs to the ABC transporter superfamily. ABCB family. Heavy Metal importer (TC 3.A.1.210) subfamily.</text>
</comment>
<feature type="transmembrane region" description="Helical" evidence="8">
    <location>
        <begin position="79"/>
        <end position="96"/>
    </location>
</feature>
<keyword evidence="2 8" id="KW-0812">Transmembrane</keyword>
<dbReference type="PROSITE" id="PS50893">
    <property type="entry name" value="ABC_TRANSPORTER_2"/>
    <property type="match status" value="1"/>
</dbReference>
<keyword evidence="6 8" id="KW-0472">Membrane</keyword>
<keyword evidence="11" id="KW-1185">Reference proteome</keyword>
<name>A0AAE0CIB0_9CHLO</name>
<dbReference type="GO" id="GO:0005524">
    <property type="term" value="F:ATP binding"/>
    <property type="evidence" value="ECO:0007669"/>
    <property type="project" value="UniProtKB-KW"/>
</dbReference>
<dbReference type="PANTHER" id="PTHR24221:SF654">
    <property type="entry name" value="ATP-BINDING CASSETTE SUB-FAMILY B MEMBER 6"/>
    <property type="match status" value="1"/>
</dbReference>
<organism evidence="10 11">
    <name type="scientific">Cymbomonas tetramitiformis</name>
    <dbReference type="NCBI Taxonomy" id="36881"/>
    <lineage>
        <taxon>Eukaryota</taxon>
        <taxon>Viridiplantae</taxon>
        <taxon>Chlorophyta</taxon>
        <taxon>Pyramimonadophyceae</taxon>
        <taxon>Pyramimonadales</taxon>
        <taxon>Pyramimonadaceae</taxon>
        <taxon>Cymbomonas</taxon>
    </lineage>
</organism>
<dbReference type="SMART" id="SM00382">
    <property type="entry name" value="AAA"/>
    <property type="match status" value="1"/>
</dbReference>
<feature type="domain" description="ABC transporter" evidence="9">
    <location>
        <begin position="182"/>
        <end position="425"/>
    </location>
</feature>
<evidence type="ECO:0000313" key="11">
    <source>
        <dbReference type="Proteomes" id="UP001190700"/>
    </source>
</evidence>
<dbReference type="InterPro" id="IPR003439">
    <property type="entry name" value="ABC_transporter-like_ATP-bd"/>
</dbReference>
<dbReference type="SUPFAM" id="SSF90123">
    <property type="entry name" value="ABC transporter transmembrane region"/>
    <property type="match status" value="1"/>
</dbReference>
<protein>
    <recommendedName>
        <fullName evidence="9">ABC transporter domain-containing protein</fullName>
    </recommendedName>
</protein>
<dbReference type="AlphaFoldDB" id="A0AAE0CIB0"/>
<feature type="transmembrane region" description="Helical" evidence="8">
    <location>
        <begin position="102"/>
        <end position="122"/>
    </location>
</feature>
<dbReference type="GO" id="GO:0016887">
    <property type="term" value="F:ATP hydrolysis activity"/>
    <property type="evidence" value="ECO:0007669"/>
    <property type="project" value="InterPro"/>
</dbReference>
<dbReference type="GO" id="GO:0016020">
    <property type="term" value="C:membrane"/>
    <property type="evidence" value="ECO:0007669"/>
    <property type="project" value="UniProtKB-SubCell"/>
</dbReference>
<dbReference type="InterPro" id="IPR003593">
    <property type="entry name" value="AAA+_ATPase"/>
</dbReference>
<evidence type="ECO:0000259" key="9">
    <source>
        <dbReference type="PROSITE" id="PS50893"/>
    </source>
</evidence>
<dbReference type="GO" id="GO:0034040">
    <property type="term" value="F:ATPase-coupled lipid transmembrane transporter activity"/>
    <property type="evidence" value="ECO:0007669"/>
    <property type="project" value="TreeGrafter"/>
</dbReference>
<dbReference type="PANTHER" id="PTHR24221">
    <property type="entry name" value="ATP-BINDING CASSETTE SUB-FAMILY B"/>
    <property type="match status" value="1"/>
</dbReference>
<gene>
    <name evidence="10" type="ORF">CYMTET_36369</name>
</gene>
<dbReference type="Pfam" id="PF00005">
    <property type="entry name" value="ABC_tran"/>
    <property type="match status" value="1"/>
</dbReference>
<evidence type="ECO:0000256" key="2">
    <source>
        <dbReference type="ARBA" id="ARBA00022692"/>
    </source>
</evidence>
<evidence type="ECO:0000256" key="5">
    <source>
        <dbReference type="ARBA" id="ARBA00022989"/>
    </source>
</evidence>
<dbReference type="Gene3D" id="3.40.50.300">
    <property type="entry name" value="P-loop containing nucleotide triphosphate hydrolases"/>
    <property type="match status" value="1"/>
</dbReference>
<evidence type="ECO:0000256" key="1">
    <source>
        <dbReference type="ARBA" id="ARBA00004141"/>
    </source>
</evidence>
<sequence>MYDVQISPELIQATESLLELNKDLNSNIEEMLYMLNVKRTFGLHHQLDPLMEHKAKQYQAGFTCYDAVTVRHMRAMEHFSSVFRVGCIIVGTFLVASGDLSVATFISFYVACSGLMTVITGARGLAEAKRQFDISCIPLNHLLQLQAVEPEEFRRKEILRSLMPAGTAPPVPNDVSNIQVDVYLENVSFVYATSKTPVLKNLTAQFQRGSKVGVLGRSRSGKSTLMKLLGNMYQPNRGSILIGGIPIKEVDMVRTISVMEQDPLLFDMSVKDNITIGVHVSEEQIAEAVAYAFLDEDPIIREFGMDYKVGERGSKISLSLRQRVSLARTVIRNCPVVVLDDPTAAQEHYMTEDIGQLVKKLTFTPSTGAQAGFPLPSTVISITSSVSFLKGWDMMTVLIDGEFAEVGTQSELMAKRAISSKWPATRRAFH</sequence>
<evidence type="ECO:0000256" key="7">
    <source>
        <dbReference type="ARBA" id="ARBA00024363"/>
    </source>
</evidence>
<dbReference type="InterPro" id="IPR039421">
    <property type="entry name" value="Type_1_exporter"/>
</dbReference>
<keyword evidence="4" id="KW-0067">ATP-binding</keyword>
<dbReference type="Proteomes" id="UP001190700">
    <property type="component" value="Unassembled WGS sequence"/>
</dbReference>
<dbReference type="EMBL" id="LGRX02023613">
    <property type="protein sequence ID" value="KAK3254415.1"/>
    <property type="molecule type" value="Genomic_DNA"/>
</dbReference>
<proteinExistence type="inferred from homology"/>